<dbReference type="EC" id="3.2.1.4" evidence="4"/>
<dbReference type="Pfam" id="PF00759">
    <property type="entry name" value="Glyco_hydro_9"/>
    <property type="match status" value="1"/>
</dbReference>
<comment type="subcellular location">
    <subcellularLocation>
        <location evidence="2">Membrane</location>
        <topology evidence="2">Multi-pass membrane protein</topology>
    </subcellularLocation>
</comment>
<evidence type="ECO:0000256" key="2">
    <source>
        <dbReference type="ARBA" id="ARBA00004141"/>
    </source>
</evidence>
<dbReference type="GO" id="GO:0016757">
    <property type="term" value="F:glycosyltransferase activity"/>
    <property type="evidence" value="ECO:0007669"/>
    <property type="project" value="UniProtKB-KW"/>
</dbReference>
<name>A0A383VVP0_TETOB</name>
<feature type="transmembrane region" description="Helical" evidence="14">
    <location>
        <begin position="689"/>
        <end position="707"/>
    </location>
</feature>
<feature type="domain" description="Glycoside hydrolase family 9" evidence="15">
    <location>
        <begin position="910"/>
        <end position="1359"/>
    </location>
</feature>
<feature type="transmembrane region" description="Helical" evidence="14">
    <location>
        <begin position="258"/>
        <end position="279"/>
    </location>
</feature>
<dbReference type="SUPFAM" id="SSF48208">
    <property type="entry name" value="Six-hairpin glycosidases"/>
    <property type="match status" value="1"/>
</dbReference>
<evidence type="ECO:0000256" key="8">
    <source>
        <dbReference type="ARBA" id="ARBA00022989"/>
    </source>
</evidence>
<keyword evidence="11" id="KW-0119">Carbohydrate metabolism</keyword>
<dbReference type="InterPro" id="IPR050321">
    <property type="entry name" value="Glycosyltr_2/OpgH_subfam"/>
</dbReference>
<comment type="catalytic activity">
    <reaction evidence="1">
        <text>Endohydrolysis of (1-&gt;4)-beta-D-glucosidic linkages in cellulose, lichenin and cereal beta-D-glucans.</text>
        <dbReference type="EC" id="3.2.1.4"/>
    </reaction>
</comment>
<feature type="region of interest" description="Disordered" evidence="13">
    <location>
        <begin position="1"/>
        <end position="31"/>
    </location>
</feature>
<evidence type="ECO:0000256" key="6">
    <source>
        <dbReference type="ARBA" id="ARBA00022679"/>
    </source>
</evidence>
<keyword evidence="7 14" id="KW-0812">Transmembrane</keyword>
<comment type="similarity">
    <text evidence="3">Belongs to the glycosyl hydrolase 9 (cellulase E) family.</text>
</comment>
<dbReference type="GO" id="GO:0008810">
    <property type="term" value="F:cellulase activity"/>
    <property type="evidence" value="ECO:0007669"/>
    <property type="project" value="UniProtKB-EC"/>
</dbReference>
<evidence type="ECO:0000313" key="17">
    <source>
        <dbReference type="EMBL" id="SZX68933.1"/>
    </source>
</evidence>
<dbReference type="Gene3D" id="1.50.10.10">
    <property type="match status" value="1"/>
</dbReference>
<dbReference type="GO" id="GO:0030245">
    <property type="term" value="P:cellulose catabolic process"/>
    <property type="evidence" value="ECO:0007669"/>
    <property type="project" value="UniProtKB-KW"/>
</dbReference>
<feature type="compositionally biased region" description="Basic residues" evidence="13">
    <location>
        <begin position="82"/>
        <end position="92"/>
    </location>
</feature>
<feature type="transmembrane region" description="Helical" evidence="14">
    <location>
        <begin position="716"/>
        <end position="741"/>
    </location>
</feature>
<dbReference type="InterPro" id="IPR029044">
    <property type="entry name" value="Nucleotide-diphossugar_trans"/>
</dbReference>
<keyword evidence="8 14" id="KW-1133">Transmembrane helix</keyword>
<evidence type="ECO:0000256" key="11">
    <source>
        <dbReference type="ARBA" id="ARBA00023277"/>
    </source>
</evidence>
<feature type="transmembrane region" description="Helical" evidence="14">
    <location>
        <begin position="797"/>
        <end position="818"/>
    </location>
</feature>
<evidence type="ECO:0000256" key="13">
    <source>
        <dbReference type="SAM" id="MobiDB-lite"/>
    </source>
</evidence>
<evidence type="ECO:0000259" key="15">
    <source>
        <dbReference type="Pfam" id="PF00759"/>
    </source>
</evidence>
<evidence type="ECO:0000256" key="9">
    <source>
        <dbReference type="ARBA" id="ARBA00023001"/>
    </source>
</evidence>
<keyword evidence="12" id="KW-0624">Polysaccharide degradation</keyword>
<feature type="transmembrane region" description="Helical" evidence="14">
    <location>
        <begin position="291"/>
        <end position="314"/>
    </location>
</feature>
<organism evidence="17 18">
    <name type="scientific">Tetradesmus obliquus</name>
    <name type="common">Green alga</name>
    <name type="synonym">Acutodesmus obliquus</name>
    <dbReference type="NCBI Taxonomy" id="3088"/>
    <lineage>
        <taxon>Eukaryota</taxon>
        <taxon>Viridiplantae</taxon>
        <taxon>Chlorophyta</taxon>
        <taxon>core chlorophytes</taxon>
        <taxon>Chlorophyceae</taxon>
        <taxon>CS clade</taxon>
        <taxon>Sphaeropleales</taxon>
        <taxon>Scenedesmaceae</taxon>
        <taxon>Tetradesmus</taxon>
    </lineage>
</organism>
<keyword evidence="10 14" id="KW-0472">Membrane</keyword>
<protein>
    <recommendedName>
        <fullName evidence="4">cellulase</fullName>
        <ecNumber evidence="4">3.2.1.4</ecNumber>
    </recommendedName>
</protein>
<dbReference type="Gene3D" id="3.90.550.10">
    <property type="entry name" value="Spore Coat Polysaccharide Biosynthesis Protein SpsA, Chain A"/>
    <property type="match status" value="1"/>
</dbReference>
<feature type="transmembrane region" description="Helical" evidence="14">
    <location>
        <begin position="883"/>
        <end position="902"/>
    </location>
</feature>
<dbReference type="PANTHER" id="PTHR43867:SF2">
    <property type="entry name" value="CELLULOSE SYNTHASE CATALYTIC SUBUNIT A [UDP-FORMING]"/>
    <property type="match status" value="1"/>
</dbReference>
<dbReference type="EMBL" id="FNXT01000890">
    <property type="protein sequence ID" value="SZX68933.1"/>
    <property type="molecule type" value="Genomic_DNA"/>
</dbReference>
<evidence type="ECO:0000313" key="18">
    <source>
        <dbReference type="Proteomes" id="UP000256970"/>
    </source>
</evidence>
<feature type="transmembrane region" description="Helical" evidence="14">
    <location>
        <begin position="658"/>
        <end position="683"/>
    </location>
</feature>
<evidence type="ECO:0000256" key="3">
    <source>
        <dbReference type="ARBA" id="ARBA00007072"/>
    </source>
</evidence>
<keyword evidence="6" id="KW-0808">Transferase</keyword>
<dbReference type="GO" id="GO:0016020">
    <property type="term" value="C:membrane"/>
    <property type="evidence" value="ECO:0007669"/>
    <property type="project" value="UniProtKB-SubCell"/>
</dbReference>
<sequence length="1403" mass="155501">MDKIHDPPKPNLKAINTGRHAQPAASSAELQSVSLNGGISSSRSITEDHDTPTSARSTAIQLNVHKRIGTPKHATGSPAAHHQGHHQHHQHHHDPFDSNAKPYDPKFRIPAHSELQYLEAVNSQSSSNSGLPASYGGVQTYHIPAGGGVAVLTSGSQEELHVRQGHGMLPKQRLLMEQQEVYGKLPLPLQHQMLPKQRLLMEQQEVYDKLPLPLQRLLMEQQETYGKLPLPLQPIKEPIYALNERKPPRPDPVIVKRWSWSGLAIFLYFIAAAVYYFIIRATRTLNIGYTSYGQLVLAIEVISATATLSYGILLTRYTQPKAVKGLPVADQASPLDPDDVQFKVHVLICCYGEDDGVVGNTVEKTLLAKVPAKTKRTIYLCDDKGEESKANIVKRLSERYSDSRTELRYITGRVRVADGRTAREVNGRVREVNGKSNNLNNCLKNVIYPGFTDPKTQTIPDNEIMMVLDADQAPVESFFCRVLEVMADKDIALCLTPQNFDDVKASYDIFNCLNLSFWEYMLPGTDAMEYIACTGTNFGLRCDALFKCGWFPTWSVTEDYTLGMNLKAKGYKARYLNEYLVFGTSPETVRKVFQQRSRWCKGQMQVLFSKECPLLDTGLTLDMRLLYTSVLFSKECPLLDTGLTLDMRLLYTSVTWSYITNMLAVPCSVLVPFIALVFGVYPLVLNRDFALAATLYYTSSTMVTMYARRWEHLKPVWFCIVSCHLLWFTFTKAVINVAIIAPLTGKMLGFKVTGAKNAAAAANGADSKPKRRICSGGCFSWLKPKYLGDMAGTWDHYVLLVSFLLSFITAAVGIFGIIDKPYTAQGEVRWFLLLSVFWAIHNMIPPSLFLRYIYMDVDPPAAEGDDPKPKQKSLELFEDFCSFAFALSFAMAVGGIACTWLVPDDYNLGQVLNVSLQFFEAQRSGKLPRISNTPWRGNSGVWDSVLLPNGKNYSLLGGWYDDGGMLKLTYPTAFTVTLLSWAYWEFKQGYAASDNLDFGANTIRWGADYLNTVAITNITSSSGTVQPIFVAQVGDITRDRAYWGQPERSTIPRPASFLSQARPGTDAMAMTAAGLAAAAVAVQGDSLQVAQKYLAKAQLLYSYAQRWRGLYAKFIDSGKLYPSVSMHDDLAYAAVWLYIGTGQQKYLSEAIAFYGKSVASEGHVSSNPYQWNYENVIPALDLLLAQVTGEATYKANVAAFVNKWMNSQQQRDAGSSEVFYTRKGLAKASPDGTLQHTANAAFYTLLAAKTVLKGNYMLYACWARNQIGYMLGDAGRSYVTGYGAVQPRKTPHKAASCPPADISDCTWETAYYTTDPNFHTLRGGLVGGPDNNDAWVDDRDMNNPANTVSLLNSAGFSAAVAGLVADDINMAKCQQGNGFIQTVLLKAKGLPDAAGQRWWEGVQ</sequence>
<proteinExistence type="inferred from homology"/>
<dbReference type="SUPFAM" id="SSF53448">
    <property type="entry name" value="Nucleotide-diphospho-sugar transferases"/>
    <property type="match status" value="1"/>
</dbReference>
<dbReference type="PANTHER" id="PTHR43867">
    <property type="entry name" value="CELLULOSE SYNTHASE CATALYTIC SUBUNIT A [UDP-FORMING]"/>
    <property type="match status" value="1"/>
</dbReference>
<dbReference type="InterPro" id="IPR012341">
    <property type="entry name" value="6hp_glycosidase-like_sf"/>
</dbReference>
<dbReference type="STRING" id="3088.A0A383VVP0"/>
<dbReference type="InterPro" id="IPR001173">
    <property type="entry name" value="Glyco_trans_2-like"/>
</dbReference>
<evidence type="ECO:0000256" key="5">
    <source>
        <dbReference type="ARBA" id="ARBA00022676"/>
    </source>
</evidence>
<evidence type="ECO:0000256" key="4">
    <source>
        <dbReference type="ARBA" id="ARBA00012601"/>
    </source>
</evidence>
<dbReference type="Proteomes" id="UP000256970">
    <property type="component" value="Unassembled WGS sequence"/>
</dbReference>
<evidence type="ECO:0000256" key="1">
    <source>
        <dbReference type="ARBA" id="ARBA00000966"/>
    </source>
</evidence>
<dbReference type="Pfam" id="PF13632">
    <property type="entry name" value="Glyco_trans_2_3"/>
    <property type="match status" value="1"/>
</dbReference>
<dbReference type="InterPro" id="IPR001701">
    <property type="entry name" value="Glyco_hydro_9"/>
</dbReference>
<keyword evidence="9" id="KW-0136">Cellulose degradation</keyword>
<dbReference type="InterPro" id="IPR008928">
    <property type="entry name" value="6-hairpin_glycosidase_sf"/>
</dbReference>
<feature type="transmembrane region" description="Helical" evidence="14">
    <location>
        <begin position="830"/>
        <end position="854"/>
    </location>
</feature>
<evidence type="ECO:0000256" key="7">
    <source>
        <dbReference type="ARBA" id="ARBA00022692"/>
    </source>
</evidence>
<evidence type="ECO:0000259" key="16">
    <source>
        <dbReference type="Pfam" id="PF13632"/>
    </source>
</evidence>
<keyword evidence="5" id="KW-0328">Glycosyltransferase</keyword>
<feature type="region of interest" description="Disordered" evidence="13">
    <location>
        <begin position="69"/>
        <end position="105"/>
    </location>
</feature>
<evidence type="ECO:0000256" key="14">
    <source>
        <dbReference type="SAM" id="Phobius"/>
    </source>
</evidence>
<gene>
    <name evidence="17" type="ORF">BQ4739_LOCUS9244</name>
</gene>
<feature type="domain" description="Glycosyltransferase 2-like" evidence="16">
    <location>
        <begin position="466"/>
        <end position="663"/>
    </location>
</feature>
<evidence type="ECO:0000256" key="12">
    <source>
        <dbReference type="ARBA" id="ARBA00023326"/>
    </source>
</evidence>
<reference evidence="17 18" key="1">
    <citation type="submission" date="2016-10" db="EMBL/GenBank/DDBJ databases">
        <authorList>
            <person name="Cai Z."/>
        </authorList>
    </citation>
    <scope>NUCLEOTIDE SEQUENCE [LARGE SCALE GENOMIC DNA]</scope>
</reference>
<evidence type="ECO:0000256" key="10">
    <source>
        <dbReference type="ARBA" id="ARBA00023136"/>
    </source>
</evidence>
<accession>A0A383VVP0</accession>
<keyword evidence="18" id="KW-1185">Reference proteome</keyword>